<dbReference type="PANTHER" id="PTHR43757:SF11">
    <property type="entry name" value="SARCOSINE DEHYDROGENASE"/>
    <property type="match status" value="1"/>
</dbReference>
<dbReference type="GO" id="GO:0008168">
    <property type="term" value="F:methyltransferase activity"/>
    <property type="evidence" value="ECO:0007669"/>
    <property type="project" value="UniProtKB-KW"/>
</dbReference>
<protein>
    <submittedName>
        <fullName evidence="2">Glycine cleavage system aminomethyltransferase T</fullName>
    </submittedName>
</protein>
<keyword evidence="3" id="KW-1185">Reference proteome</keyword>
<sequence length="145" mass="15822">MGYRAVQSLRLEKHYLAWAADITADDDPYEAGLALHTRPDKPELLAGPALRTIRDRGPARRLSWFTASADVVMHGGELLVLPDGRLTPVKSAGFGHTVGENIFCAYVPAEVAASSEFVVEIMGNRHPVRHHTAPPYDPQGVTIRA</sequence>
<evidence type="ECO:0000313" key="3">
    <source>
        <dbReference type="Proteomes" id="UP000568380"/>
    </source>
</evidence>
<keyword evidence="2" id="KW-0808">Transferase</keyword>
<dbReference type="InterPro" id="IPR029043">
    <property type="entry name" value="GcvT/YgfZ_C"/>
</dbReference>
<dbReference type="Pfam" id="PF08669">
    <property type="entry name" value="GCV_T_C"/>
    <property type="match status" value="1"/>
</dbReference>
<organism evidence="2 3">
    <name type="scientific">Nonomuraea endophytica</name>
    <dbReference type="NCBI Taxonomy" id="714136"/>
    <lineage>
        <taxon>Bacteria</taxon>
        <taxon>Bacillati</taxon>
        <taxon>Actinomycetota</taxon>
        <taxon>Actinomycetes</taxon>
        <taxon>Streptosporangiales</taxon>
        <taxon>Streptosporangiaceae</taxon>
        <taxon>Nonomuraea</taxon>
    </lineage>
</organism>
<keyword evidence="2" id="KW-0489">Methyltransferase</keyword>
<proteinExistence type="predicted"/>
<dbReference type="InterPro" id="IPR028896">
    <property type="entry name" value="GcvT/YgfZ/DmdA"/>
</dbReference>
<evidence type="ECO:0000259" key="1">
    <source>
        <dbReference type="Pfam" id="PF08669"/>
    </source>
</evidence>
<dbReference type="SUPFAM" id="SSF103025">
    <property type="entry name" value="Folate-binding domain"/>
    <property type="match status" value="1"/>
</dbReference>
<name>A0A7W8ABN4_9ACTN</name>
<dbReference type="PANTHER" id="PTHR43757">
    <property type="entry name" value="AMINOMETHYLTRANSFERASE"/>
    <property type="match status" value="1"/>
</dbReference>
<comment type="caution">
    <text evidence="2">The sequence shown here is derived from an EMBL/GenBank/DDBJ whole genome shotgun (WGS) entry which is preliminary data.</text>
</comment>
<dbReference type="SUPFAM" id="SSF101790">
    <property type="entry name" value="Aminomethyltransferase beta-barrel domain"/>
    <property type="match status" value="1"/>
</dbReference>
<dbReference type="Gene3D" id="2.40.30.110">
    <property type="entry name" value="Aminomethyltransferase beta-barrel domains"/>
    <property type="match status" value="1"/>
</dbReference>
<dbReference type="Gene3D" id="3.30.70.1400">
    <property type="entry name" value="Aminomethyltransferase beta-barrel domains"/>
    <property type="match status" value="1"/>
</dbReference>
<gene>
    <name evidence="2" type="ORF">HNR40_008782</name>
</gene>
<dbReference type="InterPro" id="IPR027266">
    <property type="entry name" value="TrmE/GcvT-like"/>
</dbReference>
<dbReference type="AlphaFoldDB" id="A0A7W8ABN4"/>
<dbReference type="Gene3D" id="3.30.1360.120">
    <property type="entry name" value="Probable tRNA modification gtpase trme, domain 1"/>
    <property type="match status" value="1"/>
</dbReference>
<dbReference type="GO" id="GO:0032259">
    <property type="term" value="P:methylation"/>
    <property type="evidence" value="ECO:0007669"/>
    <property type="project" value="UniProtKB-KW"/>
</dbReference>
<evidence type="ECO:0000313" key="2">
    <source>
        <dbReference type="EMBL" id="MBB5083279.1"/>
    </source>
</evidence>
<feature type="domain" description="Aminomethyltransferase C-terminal" evidence="1">
    <location>
        <begin position="60"/>
        <end position="137"/>
    </location>
</feature>
<reference evidence="2 3" key="1">
    <citation type="submission" date="2020-08" db="EMBL/GenBank/DDBJ databases">
        <title>Genomic Encyclopedia of Type Strains, Phase IV (KMG-IV): sequencing the most valuable type-strain genomes for metagenomic binning, comparative biology and taxonomic classification.</title>
        <authorList>
            <person name="Goeker M."/>
        </authorList>
    </citation>
    <scope>NUCLEOTIDE SEQUENCE [LARGE SCALE GENOMIC DNA]</scope>
    <source>
        <strain evidence="2 3">DSM 45385</strain>
    </source>
</reference>
<dbReference type="Proteomes" id="UP000568380">
    <property type="component" value="Unassembled WGS sequence"/>
</dbReference>
<accession>A0A7W8ABN4</accession>
<dbReference type="EMBL" id="JACHIN010000016">
    <property type="protein sequence ID" value="MBB5083279.1"/>
    <property type="molecule type" value="Genomic_DNA"/>
</dbReference>
<dbReference type="InterPro" id="IPR013977">
    <property type="entry name" value="GcvT_C"/>
</dbReference>